<protein>
    <recommendedName>
        <fullName evidence="11">Fluoride-specific ion channel FluC</fullName>
    </recommendedName>
</protein>
<dbReference type="HAMAP" id="MF_00454">
    <property type="entry name" value="FluC"/>
    <property type="match status" value="1"/>
</dbReference>
<dbReference type="NCBIfam" id="TIGR00494">
    <property type="entry name" value="crcB"/>
    <property type="match status" value="1"/>
</dbReference>
<evidence type="ECO:0000256" key="8">
    <source>
        <dbReference type="ARBA" id="ARBA00023303"/>
    </source>
</evidence>
<keyword evidence="3" id="KW-0997">Cell inner membrane</keyword>
<keyword evidence="4 11" id="KW-0812">Transmembrane</keyword>
<comment type="function">
    <text evidence="11">Fluoride-specific ion channel. Important for reducing fluoride concentration in the cell, thus reducing its toxicity.</text>
</comment>
<sequence>MQVFKAILVVFLGGGFGSVCRFLLSKWLNPISGTFFLGTFSANILGCLVIGFVSGLALRSQYLDQYLGLLVITGFCGGFTTFSTFSLENLNLIRSGELNHFLVYTVISLLTGIAAVLSGLWLGKSIF</sequence>
<comment type="subcellular location">
    <subcellularLocation>
        <location evidence="1 11">Cell membrane</location>
        <topology evidence="1 11">Multi-pass membrane protein</topology>
    </subcellularLocation>
</comment>
<dbReference type="Pfam" id="PF02537">
    <property type="entry name" value="CRCB"/>
    <property type="match status" value="1"/>
</dbReference>
<dbReference type="GO" id="GO:0062054">
    <property type="term" value="F:fluoride channel activity"/>
    <property type="evidence" value="ECO:0007669"/>
    <property type="project" value="UniProtKB-UniRule"/>
</dbReference>
<evidence type="ECO:0000256" key="11">
    <source>
        <dbReference type="HAMAP-Rule" id="MF_00454"/>
    </source>
</evidence>
<feature type="binding site" evidence="11">
    <location>
        <position position="77"/>
    </location>
    <ligand>
        <name>Na(+)</name>
        <dbReference type="ChEBI" id="CHEBI:29101"/>
        <note>structural</note>
    </ligand>
</feature>
<evidence type="ECO:0000256" key="7">
    <source>
        <dbReference type="ARBA" id="ARBA00023136"/>
    </source>
</evidence>
<keyword evidence="13" id="KW-1185">Reference proteome</keyword>
<keyword evidence="2 11" id="KW-1003">Cell membrane</keyword>
<dbReference type="PANTHER" id="PTHR28259">
    <property type="entry name" value="FLUORIDE EXPORT PROTEIN 1-RELATED"/>
    <property type="match status" value="1"/>
</dbReference>
<evidence type="ECO:0000256" key="2">
    <source>
        <dbReference type="ARBA" id="ARBA00022475"/>
    </source>
</evidence>
<gene>
    <name evidence="11 12" type="primary">crcB</name>
    <name evidence="11" type="synonym">fluC</name>
    <name evidence="12" type="ORF">E7Z59_06720</name>
</gene>
<evidence type="ECO:0000313" key="12">
    <source>
        <dbReference type="EMBL" id="THD67349.1"/>
    </source>
</evidence>
<feature type="binding site" evidence="11">
    <location>
        <position position="80"/>
    </location>
    <ligand>
        <name>Na(+)</name>
        <dbReference type="ChEBI" id="CHEBI:29101"/>
        <note>structural</note>
    </ligand>
</feature>
<feature type="transmembrane region" description="Helical" evidence="11">
    <location>
        <begin position="31"/>
        <end position="54"/>
    </location>
</feature>
<dbReference type="GO" id="GO:0046872">
    <property type="term" value="F:metal ion binding"/>
    <property type="evidence" value="ECO:0007669"/>
    <property type="project" value="UniProtKB-KW"/>
</dbReference>
<dbReference type="EMBL" id="SSMC01000002">
    <property type="protein sequence ID" value="THD67349.1"/>
    <property type="molecule type" value="Genomic_DNA"/>
</dbReference>
<dbReference type="InterPro" id="IPR003691">
    <property type="entry name" value="FluC"/>
</dbReference>
<dbReference type="GO" id="GO:0005886">
    <property type="term" value="C:plasma membrane"/>
    <property type="evidence" value="ECO:0007669"/>
    <property type="project" value="UniProtKB-SubCell"/>
</dbReference>
<evidence type="ECO:0000313" key="13">
    <source>
        <dbReference type="Proteomes" id="UP000305939"/>
    </source>
</evidence>
<reference evidence="12 13" key="1">
    <citation type="submission" date="2019-04" db="EMBL/GenBank/DDBJ databases">
        <title>Draft genome sequence of Robertkochia marina CC-AMO-30D.</title>
        <authorList>
            <person name="Hameed A."/>
            <person name="Lin S.-Y."/>
            <person name="Shahina M."/>
            <person name="Lai W.-A."/>
            <person name="Young C.-C."/>
        </authorList>
    </citation>
    <scope>NUCLEOTIDE SEQUENCE [LARGE SCALE GENOMIC DNA]</scope>
    <source>
        <strain evidence="12 13">CC-AMO-30D</strain>
    </source>
</reference>
<evidence type="ECO:0000256" key="1">
    <source>
        <dbReference type="ARBA" id="ARBA00004651"/>
    </source>
</evidence>
<dbReference type="Proteomes" id="UP000305939">
    <property type="component" value="Unassembled WGS sequence"/>
</dbReference>
<dbReference type="RefSeq" id="WP_136335556.1">
    <property type="nucleotide sequence ID" value="NZ_QXMP01000009.1"/>
</dbReference>
<comment type="caution">
    <text evidence="12">The sequence shown here is derived from an EMBL/GenBank/DDBJ whole genome shotgun (WGS) entry which is preliminary data.</text>
</comment>
<keyword evidence="6 11" id="KW-0406">Ion transport</keyword>
<feature type="transmembrane region" description="Helical" evidence="11">
    <location>
        <begin position="101"/>
        <end position="122"/>
    </location>
</feature>
<dbReference type="PANTHER" id="PTHR28259:SF1">
    <property type="entry name" value="FLUORIDE EXPORT PROTEIN 1-RELATED"/>
    <property type="match status" value="1"/>
</dbReference>
<evidence type="ECO:0000256" key="10">
    <source>
        <dbReference type="ARBA" id="ARBA00035585"/>
    </source>
</evidence>
<evidence type="ECO:0000256" key="3">
    <source>
        <dbReference type="ARBA" id="ARBA00022519"/>
    </source>
</evidence>
<feature type="transmembrane region" description="Helical" evidence="11">
    <location>
        <begin position="66"/>
        <end position="86"/>
    </location>
</feature>
<accession>A0A4S3M1D7</accession>
<proteinExistence type="inferred from homology"/>
<evidence type="ECO:0000256" key="5">
    <source>
        <dbReference type="ARBA" id="ARBA00022989"/>
    </source>
</evidence>
<keyword evidence="8 11" id="KW-0407">Ion channel</keyword>
<evidence type="ECO:0000256" key="9">
    <source>
        <dbReference type="ARBA" id="ARBA00035120"/>
    </source>
</evidence>
<evidence type="ECO:0000256" key="6">
    <source>
        <dbReference type="ARBA" id="ARBA00023065"/>
    </source>
</evidence>
<keyword evidence="11" id="KW-0915">Sodium</keyword>
<evidence type="ECO:0000256" key="4">
    <source>
        <dbReference type="ARBA" id="ARBA00022692"/>
    </source>
</evidence>
<organism evidence="12 13">
    <name type="scientific">Robertkochia marina</name>
    <dbReference type="NCBI Taxonomy" id="1227945"/>
    <lineage>
        <taxon>Bacteria</taxon>
        <taxon>Pseudomonadati</taxon>
        <taxon>Bacteroidota</taxon>
        <taxon>Flavobacteriia</taxon>
        <taxon>Flavobacteriales</taxon>
        <taxon>Flavobacteriaceae</taxon>
        <taxon>Robertkochia</taxon>
    </lineage>
</organism>
<keyword evidence="11" id="KW-0813">Transport</keyword>
<dbReference type="AlphaFoldDB" id="A0A4S3M1D7"/>
<keyword evidence="7 11" id="KW-0472">Membrane</keyword>
<comment type="similarity">
    <text evidence="9 11">Belongs to the fluoride channel Fluc/FEX (TC 1.A.43) family.</text>
</comment>
<comment type="catalytic activity">
    <reaction evidence="10">
        <text>fluoride(in) = fluoride(out)</text>
        <dbReference type="Rhea" id="RHEA:76159"/>
        <dbReference type="ChEBI" id="CHEBI:17051"/>
    </reaction>
    <physiologicalReaction direction="left-to-right" evidence="10">
        <dbReference type="Rhea" id="RHEA:76160"/>
    </physiologicalReaction>
</comment>
<comment type="activity regulation">
    <text evidence="11">Na(+) is not transported, but it plays an essential structural role and its presence is essential for fluoride channel function.</text>
</comment>
<dbReference type="OrthoDB" id="9815830at2"/>
<dbReference type="GO" id="GO:0140114">
    <property type="term" value="P:cellular detoxification of fluoride"/>
    <property type="evidence" value="ECO:0007669"/>
    <property type="project" value="UniProtKB-UniRule"/>
</dbReference>
<name>A0A4S3M1D7_9FLAO</name>
<keyword evidence="11" id="KW-0479">Metal-binding</keyword>
<keyword evidence="5 11" id="KW-1133">Transmembrane helix</keyword>